<evidence type="ECO:0000256" key="3">
    <source>
        <dbReference type="SAM" id="MobiDB-lite"/>
    </source>
</evidence>
<dbReference type="PANTHER" id="PTHR10434">
    <property type="entry name" value="1-ACYL-SN-GLYCEROL-3-PHOSPHATE ACYLTRANSFERASE"/>
    <property type="match status" value="1"/>
</dbReference>
<dbReference type="CDD" id="cd07989">
    <property type="entry name" value="LPLAT_AGPAT-like"/>
    <property type="match status" value="1"/>
</dbReference>
<gene>
    <name evidence="5" type="ORF">CJ198_06305</name>
</gene>
<protein>
    <submittedName>
        <fullName evidence="5">1-acyl-sn-glycerol-3-phosphate acyltransferase</fullName>
    </submittedName>
</protein>
<dbReference type="GO" id="GO:0003841">
    <property type="term" value="F:1-acylglycerol-3-phosphate O-acyltransferase activity"/>
    <property type="evidence" value="ECO:0007669"/>
    <property type="project" value="TreeGrafter"/>
</dbReference>
<proteinExistence type="predicted"/>
<dbReference type="EMBL" id="PNFZ01000002">
    <property type="protein sequence ID" value="PMB98896.1"/>
    <property type="molecule type" value="Genomic_DNA"/>
</dbReference>
<dbReference type="RefSeq" id="WP_102161725.1">
    <property type="nucleotide sequence ID" value="NZ_PNFZ01000002.1"/>
</dbReference>
<evidence type="ECO:0000259" key="4">
    <source>
        <dbReference type="SMART" id="SM00563"/>
    </source>
</evidence>
<dbReference type="PANTHER" id="PTHR10434:SF55">
    <property type="entry name" value="POSSIBLE ACYLTRANSFERASE"/>
    <property type="match status" value="1"/>
</dbReference>
<evidence type="ECO:0000256" key="2">
    <source>
        <dbReference type="ARBA" id="ARBA00023315"/>
    </source>
</evidence>
<feature type="region of interest" description="Disordered" evidence="3">
    <location>
        <begin position="1"/>
        <end position="31"/>
    </location>
</feature>
<dbReference type="Pfam" id="PF01553">
    <property type="entry name" value="Acyltransferase"/>
    <property type="match status" value="1"/>
</dbReference>
<evidence type="ECO:0000313" key="6">
    <source>
        <dbReference type="Proteomes" id="UP000235703"/>
    </source>
</evidence>
<organism evidence="5 6">
    <name type="scientific">Brevibacterium luteolum</name>
    <dbReference type="NCBI Taxonomy" id="199591"/>
    <lineage>
        <taxon>Bacteria</taxon>
        <taxon>Bacillati</taxon>
        <taxon>Actinomycetota</taxon>
        <taxon>Actinomycetes</taxon>
        <taxon>Micrococcales</taxon>
        <taxon>Brevibacteriaceae</taxon>
        <taxon>Brevibacterium</taxon>
    </lineage>
</organism>
<reference evidence="5 6" key="1">
    <citation type="submission" date="2017-09" db="EMBL/GenBank/DDBJ databases">
        <title>Bacterial strain isolated from the female urinary microbiota.</title>
        <authorList>
            <person name="Thomas-White K."/>
            <person name="Kumar N."/>
            <person name="Forster S."/>
            <person name="Putonti C."/>
            <person name="Lawley T."/>
            <person name="Wolfe A.J."/>
        </authorList>
    </citation>
    <scope>NUCLEOTIDE SEQUENCE [LARGE SCALE GENOMIC DNA]</scope>
    <source>
        <strain evidence="5 6">UMB0680</strain>
    </source>
</reference>
<keyword evidence="6" id="KW-1185">Reference proteome</keyword>
<dbReference type="Proteomes" id="UP000235703">
    <property type="component" value="Unassembled WGS sequence"/>
</dbReference>
<dbReference type="OrthoDB" id="9806008at2"/>
<dbReference type="GO" id="GO:0006654">
    <property type="term" value="P:phosphatidic acid biosynthetic process"/>
    <property type="evidence" value="ECO:0007669"/>
    <property type="project" value="TreeGrafter"/>
</dbReference>
<keyword evidence="1 5" id="KW-0808">Transferase</keyword>
<keyword evidence="2 5" id="KW-0012">Acyltransferase</keyword>
<evidence type="ECO:0000256" key="1">
    <source>
        <dbReference type="ARBA" id="ARBA00022679"/>
    </source>
</evidence>
<name>A0A2N6PJP2_9MICO</name>
<feature type="domain" description="Phospholipid/glycerol acyltransferase" evidence="4">
    <location>
        <begin position="83"/>
        <end position="200"/>
    </location>
</feature>
<comment type="caution">
    <text evidence="5">The sequence shown here is derived from an EMBL/GenBank/DDBJ whole genome shotgun (WGS) entry which is preliminary data.</text>
</comment>
<evidence type="ECO:0000313" key="5">
    <source>
        <dbReference type="EMBL" id="PMB98896.1"/>
    </source>
</evidence>
<dbReference type="GO" id="GO:0005886">
    <property type="term" value="C:plasma membrane"/>
    <property type="evidence" value="ECO:0007669"/>
    <property type="project" value="TreeGrafter"/>
</dbReference>
<dbReference type="InterPro" id="IPR002123">
    <property type="entry name" value="Plipid/glycerol_acylTrfase"/>
</dbReference>
<dbReference type="AlphaFoldDB" id="A0A2N6PJP2"/>
<feature type="compositionally biased region" description="Basic and acidic residues" evidence="3">
    <location>
        <begin position="1"/>
        <end position="12"/>
    </location>
</feature>
<dbReference type="SMART" id="SM00563">
    <property type="entry name" value="PlsC"/>
    <property type="match status" value="1"/>
</dbReference>
<sequence length="283" mass="30399">MTHNDSRAHPDDVPAEALHATPEGTVDVTGTPPKYHVDFDEKSLKKQKFTAGFVAPTAGALFRLFGRYQVLGDEHIPPSGQPAIFVAYHASYLDPILIGLTLWYRGRLPHYLAKSPLFTGVLGAGLKAIGQIPVLRDSVHAGGSLVYARAALEGGQSIVIYPQGTLTKDPDLWPQASKSGAARLALSTGAPLIPVAHWGLDRSMPVGAKIPKPRPQDTLRIAFGPAIDYSDLDGLTTANIRTLTNRVTSHIAAELAVLRGEEMPERFRADYRPAAGRTEGDTA</sequence>
<dbReference type="SUPFAM" id="SSF69593">
    <property type="entry name" value="Glycerol-3-phosphate (1)-acyltransferase"/>
    <property type="match status" value="1"/>
</dbReference>
<accession>A0A2N6PJP2</accession>